<dbReference type="GO" id="GO:0005886">
    <property type="term" value="C:plasma membrane"/>
    <property type="evidence" value="ECO:0007669"/>
    <property type="project" value="UniProtKB-SubCell"/>
</dbReference>
<comment type="subcellular location">
    <subcellularLocation>
        <location evidence="1">Cell membrane</location>
        <topology evidence="1">Multi-pass membrane protein</topology>
    </subcellularLocation>
</comment>
<accession>A0A931CK79</accession>
<dbReference type="Proteomes" id="UP000655366">
    <property type="component" value="Unassembled WGS sequence"/>
</dbReference>
<evidence type="ECO:0000256" key="7">
    <source>
        <dbReference type="SAM" id="MobiDB-lite"/>
    </source>
</evidence>
<dbReference type="PANTHER" id="PTHR33406:SF6">
    <property type="entry name" value="MEMBRANE PROTEIN YDGH-RELATED"/>
    <property type="match status" value="1"/>
</dbReference>
<feature type="domain" description="SSD" evidence="9">
    <location>
        <begin position="221"/>
        <end position="347"/>
    </location>
</feature>
<dbReference type="AlphaFoldDB" id="A0A931CK79"/>
<organism evidence="10 11">
    <name type="scientific">Arthrobacter terrae</name>
    <dbReference type="NCBI Taxonomy" id="2935737"/>
    <lineage>
        <taxon>Bacteria</taxon>
        <taxon>Bacillati</taxon>
        <taxon>Actinomycetota</taxon>
        <taxon>Actinomycetes</taxon>
        <taxon>Micrococcales</taxon>
        <taxon>Micrococcaceae</taxon>
        <taxon>Arthrobacter</taxon>
    </lineage>
</organism>
<evidence type="ECO:0000313" key="10">
    <source>
        <dbReference type="EMBL" id="MBG0739833.1"/>
    </source>
</evidence>
<dbReference type="InterPro" id="IPR050545">
    <property type="entry name" value="Mycobact_MmpL"/>
</dbReference>
<evidence type="ECO:0000256" key="8">
    <source>
        <dbReference type="SAM" id="Phobius"/>
    </source>
</evidence>
<feature type="transmembrane region" description="Helical" evidence="8">
    <location>
        <begin position="682"/>
        <end position="703"/>
    </location>
</feature>
<evidence type="ECO:0000313" key="11">
    <source>
        <dbReference type="Proteomes" id="UP000655366"/>
    </source>
</evidence>
<keyword evidence="3" id="KW-1003">Cell membrane</keyword>
<evidence type="ECO:0000259" key="9">
    <source>
        <dbReference type="PROSITE" id="PS50156"/>
    </source>
</evidence>
<feature type="transmembrane region" description="Helical" evidence="8">
    <location>
        <begin position="192"/>
        <end position="210"/>
    </location>
</feature>
<feature type="transmembrane region" description="Helical" evidence="8">
    <location>
        <begin position="656"/>
        <end position="676"/>
    </location>
</feature>
<feature type="transmembrane region" description="Helical" evidence="8">
    <location>
        <begin position="582"/>
        <end position="603"/>
    </location>
</feature>
<evidence type="ECO:0000256" key="3">
    <source>
        <dbReference type="ARBA" id="ARBA00022475"/>
    </source>
</evidence>
<feature type="transmembrane region" description="Helical" evidence="8">
    <location>
        <begin position="556"/>
        <end position="575"/>
    </location>
</feature>
<gene>
    <name evidence="10" type="ORF">IV500_10595</name>
</gene>
<proteinExistence type="inferred from homology"/>
<dbReference type="InterPro" id="IPR000731">
    <property type="entry name" value="SSD"/>
</dbReference>
<feature type="compositionally biased region" description="Pro residues" evidence="7">
    <location>
        <begin position="750"/>
        <end position="759"/>
    </location>
</feature>
<feature type="transmembrane region" description="Helical" evidence="8">
    <location>
        <begin position="398"/>
        <end position="417"/>
    </location>
</feature>
<reference evidence="10 11" key="1">
    <citation type="submission" date="2020-11" db="EMBL/GenBank/DDBJ databases">
        <title>Arthrobacter antarcticus sp. nov., isolated from Antarctic Soil.</title>
        <authorList>
            <person name="Li J."/>
        </authorList>
    </citation>
    <scope>NUCLEOTIDE SEQUENCE [LARGE SCALE GENOMIC DNA]</scope>
    <source>
        <strain evidence="10 11">Z1-20</strain>
    </source>
</reference>
<dbReference type="Pfam" id="PF03176">
    <property type="entry name" value="MMPL"/>
    <property type="match status" value="2"/>
</dbReference>
<keyword evidence="11" id="KW-1185">Reference proteome</keyword>
<evidence type="ECO:0000256" key="1">
    <source>
        <dbReference type="ARBA" id="ARBA00004651"/>
    </source>
</evidence>
<feature type="transmembrane region" description="Helical" evidence="8">
    <location>
        <begin position="293"/>
        <end position="314"/>
    </location>
</feature>
<dbReference type="PROSITE" id="PS50156">
    <property type="entry name" value="SSD"/>
    <property type="match status" value="1"/>
</dbReference>
<feature type="transmembrane region" description="Helical" evidence="8">
    <location>
        <begin position="252"/>
        <end position="272"/>
    </location>
</feature>
<dbReference type="Gene3D" id="1.20.1640.10">
    <property type="entry name" value="Multidrug efflux transporter AcrB transmembrane domain"/>
    <property type="match status" value="2"/>
</dbReference>
<comment type="similarity">
    <text evidence="2">Belongs to the resistance-nodulation-cell division (RND) (TC 2.A.6) family. MmpL subfamily.</text>
</comment>
<feature type="compositionally biased region" description="Low complexity" evidence="7">
    <location>
        <begin position="736"/>
        <end position="749"/>
    </location>
</feature>
<protein>
    <submittedName>
        <fullName evidence="10">MMPL family transporter</fullName>
    </submittedName>
</protein>
<feature type="transmembrane region" description="Helical" evidence="8">
    <location>
        <begin position="217"/>
        <end position="240"/>
    </location>
</feature>
<evidence type="ECO:0000256" key="4">
    <source>
        <dbReference type="ARBA" id="ARBA00022692"/>
    </source>
</evidence>
<dbReference type="EMBL" id="JADNYM010000012">
    <property type="protein sequence ID" value="MBG0739833.1"/>
    <property type="molecule type" value="Genomic_DNA"/>
</dbReference>
<evidence type="ECO:0000256" key="6">
    <source>
        <dbReference type="ARBA" id="ARBA00023136"/>
    </source>
</evidence>
<feature type="transmembrane region" description="Helical" evidence="8">
    <location>
        <begin position="21"/>
        <end position="40"/>
    </location>
</feature>
<feature type="region of interest" description="Disordered" evidence="7">
    <location>
        <begin position="731"/>
        <end position="759"/>
    </location>
</feature>
<dbReference type="PANTHER" id="PTHR33406">
    <property type="entry name" value="MEMBRANE PROTEIN MJ1562-RELATED"/>
    <property type="match status" value="1"/>
</dbReference>
<evidence type="ECO:0000256" key="2">
    <source>
        <dbReference type="ARBA" id="ARBA00010157"/>
    </source>
</evidence>
<evidence type="ECO:0000256" key="5">
    <source>
        <dbReference type="ARBA" id="ARBA00022989"/>
    </source>
</evidence>
<name>A0A931CK79_9MICC</name>
<keyword evidence="4 8" id="KW-0812">Transmembrane</keyword>
<feature type="transmembrane region" description="Helical" evidence="8">
    <location>
        <begin position="326"/>
        <end position="349"/>
    </location>
</feature>
<dbReference type="SUPFAM" id="SSF82866">
    <property type="entry name" value="Multidrug efflux transporter AcrB transmembrane domain"/>
    <property type="match status" value="2"/>
</dbReference>
<keyword evidence="6 8" id="KW-0472">Membrane</keyword>
<keyword evidence="5 8" id="KW-1133">Transmembrane helix</keyword>
<dbReference type="RefSeq" id="WP_196396779.1">
    <property type="nucleotide sequence ID" value="NZ_JADNYM010000012.1"/>
</dbReference>
<feature type="transmembrane region" description="Helical" evidence="8">
    <location>
        <begin position="615"/>
        <end position="635"/>
    </location>
</feature>
<dbReference type="InterPro" id="IPR004869">
    <property type="entry name" value="MMPL_dom"/>
</dbReference>
<comment type="caution">
    <text evidence="10">The sequence shown here is derived from an EMBL/GenBank/DDBJ whole genome shotgun (WGS) entry which is preliminary data.</text>
</comment>
<sequence length="759" mass="79002">MELNIDEVRIRVKKDWNPKRWLRVLLPVVLIVLWLGAAAFGGPTFGKLSSVSSNDQASFLPASAESTKALDAQQQFLDSSSIPAIVLLTSDTELPPAKLADFATLTPKMAAVAGVEQPTAPATASIAGPIPSADKKAVEFIVPVADTENVQTVIADLRQVLADNLPPGTTAYVTGPAGLTADLVNAFGGIDGVLLLVALIAVFVILLAVYRSLVLPVLVLLTSVFALTAAILLVYAFASWGWIKLSGQSQGILSILVIGASTDYSLLLVSRFREALHEVGPRWAALGRALRAVWEPILASGTTVIIALLCLLVSDLNSNRSLGPIAAIGIVFALLSSLTLLPALLAVFGRVAFWPFLPKVDGGQHAGQRQSSDARTGLEGISGLWKRVGSMIGRRPRVTWVTALILLLAASAGALQLNASGVSQSDVILTKSDAVDGQKALGQHFDGGSGSPVVIIADQGKKDTVLAAVAGQDGISGATVYTGSKRPAAADEAGPAIVKDGKVLINATLRAQPESPAAEQVVRDLRRSLPPLDSGVLVGGVTAIALDTNNTAQSDLVKIIPLVLVVILLILMLLLRSIVAPLLLIGSVMLSYLSALGVSALVFNHVFHFPGADAAVPLFGFVFLVALGVDYNIFLMTRVREESLVLGTRPGILRGLGVTGGVITSAGVVLAATFAALGVIPILFLVQIAFIVAFGVLLDTVVVRSLLVPALAYDLGPVIWWPSKLSRAGRQHGRRAAGTPPAAVTSTPAPAAPAPVRPN</sequence>